<sequence length="491" mass="51329">MTSNSPSGKAPSPRRAAWAGFIGTALEQYDFVIYGTASALVFSKLFFPNVSPAVGILASFSTYAVGFAARPLGGLFFSRYGDRLGRKWVLVMTLLLMGGSTLAIGFLPTYEHVGLLAPVLLLLCRMAQGLGAGAEQSGGATLLTETARPGRRGRTASLVMSGAALGTALGAVAWILVQLLPHDALMSWGWRLVFASSLLVTVTALVLRRKLRESPVFEEIKEEREDPPAPVKEVFTRGRKPLLLVILMNVGSNAQSYTFQVFMASYLITTVGVAEDFPPKALLLGALCGSAAAFGFGALSDRVGRRPVYATIMASLVVLPVPAFLALNTGSALAITLVICLGFVLPAYGAVGVQTSYFPELFGSRYRYAGVTMGREISAVLGGGIAPLVAAALQTAFGGSWIPIAAYMMLVAAISTWAAVRSPETLDRDLTDPRDATDSTAALPSLRPGADAVPAQPSGAGTRTSGTRTSGTRTSGTGTSGTSTSETRTKA</sequence>
<proteinExistence type="predicted"/>
<keyword evidence="5 8" id="KW-1133">Transmembrane helix</keyword>
<evidence type="ECO:0000256" key="7">
    <source>
        <dbReference type="SAM" id="MobiDB-lite"/>
    </source>
</evidence>
<dbReference type="SUPFAM" id="SSF103473">
    <property type="entry name" value="MFS general substrate transporter"/>
    <property type="match status" value="1"/>
</dbReference>
<feature type="transmembrane region" description="Helical" evidence="8">
    <location>
        <begin position="88"/>
        <end position="107"/>
    </location>
</feature>
<evidence type="ECO:0000256" key="8">
    <source>
        <dbReference type="SAM" id="Phobius"/>
    </source>
</evidence>
<dbReference type="Proteomes" id="UP001224661">
    <property type="component" value="Unassembled WGS sequence"/>
</dbReference>
<keyword evidence="4 8" id="KW-0812">Transmembrane</keyword>
<dbReference type="CDD" id="cd17369">
    <property type="entry name" value="MFS_ShiA_like"/>
    <property type="match status" value="1"/>
</dbReference>
<dbReference type="PANTHER" id="PTHR43045:SF1">
    <property type="entry name" value="SHIKIMATE TRANSPORTER"/>
    <property type="match status" value="1"/>
</dbReference>
<dbReference type="InterPro" id="IPR036259">
    <property type="entry name" value="MFS_trans_sf"/>
</dbReference>
<dbReference type="Pfam" id="PF07690">
    <property type="entry name" value="MFS_1"/>
    <property type="match status" value="1"/>
</dbReference>
<feature type="transmembrane region" description="Helical" evidence="8">
    <location>
        <begin position="242"/>
        <end position="269"/>
    </location>
</feature>
<evidence type="ECO:0000313" key="10">
    <source>
        <dbReference type="EMBL" id="MDI3387731.1"/>
    </source>
</evidence>
<dbReference type="RefSeq" id="WP_282514079.1">
    <property type="nucleotide sequence ID" value="NZ_JASCIR010000012.1"/>
</dbReference>
<feature type="compositionally biased region" description="Low complexity" evidence="7">
    <location>
        <begin position="458"/>
        <end position="491"/>
    </location>
</feature>
<keyword evidence="11" id="KW-1185">Reference proteome</keyword>
<reference evidence="10 11" key="1">
    <citation type="submission" date="2023-05" db="EMBL/GenBank/DDBJ databases">
        <title>Draft genome sequence of Streptomyces sp. B-S-A8 isolated from a cave soil in Thailand.</title>
        <authorList>
            <person name="Chamroensaksri N."/>
            <person name="Muangham S."/>
        </authorList>
    </citation>
    <scope>NUCLEOTIDE SEQUENCE [LARGE SCALE GENOMIC DNA]</scope>
    <source>
        <strain evidence="10 11">B-S-A8</strain>
    </source>
</reference>
<protein>
    <submittedName>
        <fullName evidence="10">MFS transporter</fullName>
    </submittedName>
</protein>
<feature type="transmembrane region" description="Helical" evidence="8">
    <location>
        <begin position="377"/>
        <end position="395"/>
    </location>
</feature>
<evidence type="ECO:0000256" key="3">
    <source>
        <dbReference type="ARBA" id="ARBA00022475"/>
    </source>
</evidence>
<evidence type="ECO:0000259" key="9">
    <source>
        <dbReference type="PROSITE" id="PS50850"/>
    </source>
</evidence>
<feature type="domain" description="Major facilitator superfamily (MFS) profile" evidence="9">
    <location>
        <begin position="16"/>
        <end position="424"/>
    </location>
</feature>
<feature type="transmembrane region" description="Helical" evidence="8">
    <location>
        <begin position="155"/>
        <end position="176"/>
    </location>
</feature>
<feature type="region of interest" description="Disordered" evidence="7">
    <location>
        <begin position="427"/>
        <end position="491"/>
    </location>
</feature>
<feature type="transmembrane region" description="Helical" evidence="8">
    <location>
        <begin position="281"/>
        <end position="299"/>
    </location>
</feature>
<feature type="transmembrane region" description="Helical" evidence="8">
    <location>
        <begin position="308"/>
        <end position="327"/>
    </location>
</feature>
<feature type="compositionally biased region" description="Basic and acidic residues" evidence="7">
    <location>
        <begin position="427"/>
        <end position="437"/>
    </location>
</feature>
<feature type="transmembrane region" description="Helical" evidence="8">
    <location>
        <begin position="113"/>
        <end position="134"/>
    </location>
</feature>
<keyword evidence="3" id="KW-1003">Cell membrane</keyword>
<comment type="subcellular location">
    <subcellularLocation>
        <location evidence="1">Cell membrane</location>
        <topology evidence="1">Multi-pass membrane protein</topology>
    </subcellularLocation>
</comment>
<dbReference type="InterPro" id="IPR020846">
    <property type="entry name" value="MFS_dom"/>
</dbReference>
<organism evidence="10 11">
    <name type="scientific">Streptomyces solicavernae</name>
    <dbReference type="NCBI Taxonomy" id="3043614"/>
    <lineage>
        <taxon>Bacteria</taxon>
        <taxon>Bacillati</taxon>
        <taxon>Actinomycetota</taxon>
        <taxon>Actinomycetes</taxon>
        <taxon>Kitasatosporales</taxon>
        <taxon>Streptomycetaceae</taxon>
        <taxon>Streptomyces</taxon>
    </lineage>
</organism>
<dbReference type="PANTHER" id="PTHR43045">
    <property type="entry name" value="SHIKIMATE TRANSPORTER"/>
    <property type="match status" value="1"/>
</dbReference>
<evidence type="ECO:0000256" key="4">
    <source>
        <dbReference type="ARBA" id="ARBA00022692"/>
    </source>
</evidence>
<keyword evidence="2" id="KW-0813">Transport</keyword>
<feature type="transmembrane region" description="Helical" evidence="8">
    <location>
        <begin position="333"/>
        <end position="357"/>
    </location>
</feature>
<keyword evidence="6 8" id="KW-0472">Membrane</keyword>
<gene>
    <name evidence="10" type="ORF">QIS99_16210</name>
</gene>
<accession>A0ABT6RVR1</accession>
<evidence type="ECO:0000256" key="5">
    <source>
        <dbReference type="ARBA" id="ARBA00022989"/>
    </source>
</evidence>
<name>A0ABT6RVR1_9ACTN</name>
<evidence type="ECO:0000256" key="1">
    <source>
        <dbReference type="ARBA" id="ARBA00004651"/>
    </source>
</evidence>
<dbReference type="InterPro" id="IPR011701">
    <property type="entry name" value="MFS"/>
</dbReference>
<evidence type="ECO:0000256" key="2">
    <source>
        <dbReference type="ARBA" id="ARBA00022448"/>
    </source>
</evidence>
<evidence type="ECO:0000256" key="6">
    <source>
        <dbReference type="ARBA" id="ARBA00023136"/>
    </source>
</evidence>
<comment type="caution">
    <text evidence="10">The sequence shown here is derived from an EMBL/GenBank/DDBJ whole genome shotgun (WGS) entry which is preliminary data.</text>
</comment>
<dbReference type="PROSITE" id="PS50850">
    <property type="entry name" value="MFS"/>
    <property type="match status" value="1"/>
</dbReference>
<dbReference type="EMBL" id="JASCIR010000012">
    <property type="protein sequence ID" value="MDI3387731.1"/>
    <property type="molecule type" value="Genomic_DNA"/>
</dbReference>
<feature type="transmembrane region" description="Helical" evidence="8">
    <location>
        <begin position="188"/>
        <end position="207"/>
    </location>
</feature>
<dbReference type="Gene3D" id="1.20.1250.20">
    <property type="entry name" value="MFS general substrate transporter like domains"/>
    <property type="match status" value="2"/>
</dbReference>
<feature type="transmembrane region" description="Helical" evidence="8">
    <location>
        <begin position="53"/>
        <end position="76"/>
    </location>
</feature>
<feature type="transmembrane region" description="Helical" evidence="8">
    <location>
        <begin position="401"/>
        <end position="420"/>
    </location>
</feature>
<evidence type="ECO:0000313" key="11">
    <source>
        <dbReference type="Proteomes" id="UP001224661"/>
    </source>
</evidence>